<sequence>MKRVSIVIGGKRYTITLEEPFADLVEKELEEIFDMGKNNDTKLLLQAFLSKQIECLELEQKINELINKLSV</sequence>
<name>A0A1I5TEE8_9BACT</name>
<dbReference type="EMBL" id="FOXB01000043">
    <property type="protein sequence ID" value="SFP81191.1"/>
    <property type="molecule type" value="Genomic_DNA"/>
</dbReference>
<evidence type="ECO:0000313" key="2">
    <source>
        <dbReference type="Proteomes" id="UP000199227"/>
    </source>
</evidence>
<keyword evidence="2" id="KW-1185">Reference proteome</keyword>
<evidence type="ECO:0008006" key="3">
    <source>
        <dbReference type="Google" id="ProtNLM"/>
    </source>
</evidence>
<organism evidence="1 2">
    <name type="scientific">Hydrogenimonas thermophila</name>
    <dbReference type="NCBI Taxonomy" id="223786"/>
    <lineage>
        <taxon>Bacteria</taxon>
        <taxon>Pseudomonadati</taxon>
        <taxon>Campylobacterota</taxon>
        <taxon>Epsilonproteobacteria</taxon>
        <taxon>Campylobacterales</taxon>
        <taxon>Hydrogenimonadaceae</taxon>
        <taxon>Hydrogenimonas</taxon>
    </lineage>
</organism>
<dbReference type="OrthoDB" id="5373199at2"/>
<evidence type="ECO:0000313" key="1">
    <source>
        <dbReference type="EMBL" id="SFP81191.1"/>
    </source>
</evidence>
<dbReference type="STRING" id="223786.SAMN05216234_14311"/>
<dbReference type="AlphaFoldDB" id="A0A1I5TEE8"/>
<dbReference type="RefSeq" id="WP_092913756.1">
    <property type="nucleotide sequence ID" value="NZ_FOXB01000043.1"/>
</dbReference>
<accession>A0A1I5TEE8</accession>
<gene>
    <name evidence="1" type="ORF">SAMN05216234_14311</name>
</gene>
<proteinExistence type="predicted"/>
<protein>
    <recommendedName>
        <fullName evidence="3">Cell division protein ZapA</fullName>
    </recommendedName>
</protein>
<reference evidence="1 2" key="1">
    <citation type="submission" date="2016-10" db="EMBL/GenBank/DDBJ databases">
        <authorList>
            <person name="de Groot N.N."/>
        </authorList>
    </citation>
    <scope>NUCLEOTIDE SEQUENCE [LARGE SCALE GENOMIC DNA]</scope>
    <source>
        <strain evidence="1 2">EP1-55-1</strain>
    </source>
</reference>
<dbReference type="Proteomes" id="UP000199227">
    <property type="component" value="Unassembled WGS sequence"/>
</dbReference>